<sequence length="225" mass="25644">MASQLEESWKKVLDQEFEKDYMLKLKLFLQNEKAEGKTIYPPNNLIFNAFNHTPFDKVKVVIIGQDPYHGKNQAHGLSFSVQKGVTIPPSLRSIYKELSEDITDFKQPKSGDLTKWADQGVLLLNATLTVNAGEPGSHQKKGWEEFTDEAIKQLSEKREGIVFLLWGKFAQSKAELIDEKKHYILKAAHPSPYSASFGFFGCKHFSKTNKILQENGKEPIDWQVE</sequence>
<evidence type="ECO:0000256" key="9">
    <source>
        <dbReference type="HAMAP-Rule" id="MF_00148"/>
    </source>
</evidence>
<keyword evidence="14" id="KW-1185">Reference proteome</keyword>
<protein>
    <recommendedName>
        <fullName evidence="5 9">Uracil-DNA glycosylase</fullName>
        <shortName evidence="9">UDG</shortName>
        <ecNumber evidence="4 9">3.2.2.27</ecNumber>
    </recommendedName>
</protein>
<evidence type="ECO:0000259" key="12">
    <source>
        <dbReference type="SMART" id="SM00986"/>
    </source>
</evidence>
<evidence type="ECO:0000256" key="7">
    <source>
        <dbReference type="ARBA" id="ARBA00022801"/>
    </source>
</evidence>
<evidence type="ECO:0000256" key="6">
    <source>
        <dbReference type="ARBA" id="ARBA00022763"/>
    </source>
</evidence>
<dbReference type="InterPro" id="IPR018085">
    <property type="entry name" value="Ura-DNA_Glyclase_AS"/>
</dbReference>
<evidence type="ECO:0000256" key="10">
    <source>
        <dbReference type="PROSITE-ProRule" id="PRU10072"/>
    </source>
</evidence>
<evidence type="ECO:0000256" key="2">
    <source>
        <dbReference type="ARBA" id="ARBA00002631"/>
    </source>
</evidence>
<dbReference type="NCBIfam" id="NF003591">
    <property type="entry name" value="PRK05254.1-4"/>
    <property type="match status" value="1"/>
</dbReference>
<dbReference type="InterPro" id="IPR005122">
    <property type="entry name" value="Uracil-DNA_glycosylase-like"/>
</dbReference>
<keyword evidence="9" id="KW-0963">Cytoplasm</keyword>
<keyword evidence="6 9" id="KW-0227">DNA damage</keyword>
<dbReference type="FunFam" id="3.40.470.10:FF:000001">
    <property type="entry name" value="Uracil-DNA glycosylase"/>
    <property type="match status" value="1"/>
</dbReference>
<dbReference type="GO" id="GO:0004844">
    <property type="term" value="F:uracil DNA N-glycosylase activity"/>
    <property type="evidence" value="ECO:0007669"/>
    <property type="project" value="UniProtKB-UniRule"/>
</dbReference>
<accession>A0A7K1Y719</accession>
<dbReference type="PANTHER" id="PTHR11264:SF0">
    <property type="entry name" value="URACIL-DNA GLYCOSYLASE"/>
    <property type="match status" value="1"/>
</dbReference>
<dbReference type="GO" id="GO:0005737">
    <property type="term" value="C:cytoplasm"/>
    <property type="evidence" value="ECO:0007669"/>
    <property type="project" value="UniProtKB-SubCell"/>
</dbReference>
<comment type="catalytic activity">
    <reaction evidence="1 9 11">
        <text>Hydrolyzes single-stranded DNA or mismatched double-stranded DNA and polynucleotides, releasing free uracil.</text>
        <dbReference type="EC" id="3.2.2.27"/>
    </reaction>
</comment>
<dbReference type="Pfam" id="PF03167">
    <property type="entry name" value="UDG"/>
    <property type="match status" value="1"/>
</dbReference>
<dbReference type="InterPro" id="IPR002043">
    <property type="entry name" value="UDG_fam1"/>
</dbReference>
<dbReference type="PROSITE" id="PS00130">
    <property type="entry name" value="U_DNA_GLYCOSYLASE"/>
    <property type="match status" value="1"/>
</dbReference>
<dbReference type="NCBIfam" id="TIGR00628">
    <property type="entry name" value="ung"/>
    <property type="match status" value="1"/>
</dbReference>
<dbReference type="SMART" id="SM00987">
    <property type="entry name" value="UreE_C"/>
    <property type="match status" value="1"/>
</dbReference>
<gene>
    <name evidence="9" type="primary">ung</name>
    <name evidence="13" type="ORF">GS399_04450</name>
</gene>
<evidence type="ECO:0000313" key="14">
    <source>
        <dbReference type="Proteomes" id="UP000466586"/>
    </source>
</evidence>
<evidence type="ECO:0000256" key="11">
    <source>
        <dbReference type="RuleBase" id="RU003780"/>
    </source>
</evidence>
<organism evidence="13 14">
    <name type="scientific">Hufsiella arboris</name>
    <dbReference type="NCBI Taxonomy" id="2695275"/>
    <lineage>
        <taxon>Bacteria</taxon>
        <taxon>Pseudomonadati</taxon>
        <taxon>Bacteroidota</taxon>
        <taxon>Sphingobacteriia</taxon>
        <taxon>Sphingobacteriales</taxon>
        <taxon>Sphingobacteriaceae</taxon>
        <taxon>Hufsiella</taxon>
    </lineage>
</organism>
<dbReference type="NCBIfam" id="NF003589">
    <property type="entry name" value="PRK05254.1-2"/>
    <property type="match status" value="1"/>
</dbReference>
<evidence type="ECO:0000256" key="3">
    <source>
        <dbReference type="ARBA" id="ARBA00008184"/>
    </source>
</evidence>
<dbReference type="SMART" id="SM00986">
    <property type="entry name" value="UDG"/>
    <property type="match status" value="1"/>
</dbReference>
<dbReference type="NCBIfam" id="NF003588">
    <property type="entry name" value="PRK05254.1-1"/>
    <property type="match status" value="1"/>
</dbReference>
<dbReference type="HAMAP" id="MF_00148">
    <property type="entry name" value="UDG"/>
    <property type="match status" value="1"/>
</dbReference>
<comment type="subcellular location">
    <subcellularLocation>
        <location evidence="9">Cytoplasm</location>
    </subcellularLocation>
</comment>
<dbReference type="Proteomes" id="UP000466586">
    <property type="component" value="Unassembled WGS sequence"/>
</dbReference>
<evidence type="ECO:0000256" key="1">
    <source>
        <dbReference type="ARBA" id="ARBA00001400"/>
    </source>
</evidence>
<dbReference type="Gene3D" id="3.40.470.10">
    <property type="entry name" value="Uracil-DNA glycosylase-like domain"/>
    <property type="match status" value="1"/>
</dbReference>
<dbReference type="InterPro" id="IPR036895">
    <property type="entry name" value="Uracil-DNA_glycosylase-like_sf"/>
</dbReference>
<dbReference type="NCBIfam" id="NF003592">
    <property type="entry name" value="PRK05254.1-5"/>
    <property type="match status" value="1"/>
</dbReference>
<evidence type="ECO:0000256" key="4">
    <source>
        <dbReference type="ARBA" id="ARBA00012030"/>
    </source>
</evidence>
<reference evidence="13 14" key="1">
    <citation type="submission" date="2019-11" db="EMBL/GenBank/DDBJ databases">
        <title>Pedobacter sp. HMF7647 Genome sequencing and assembly.</title>
        <authorList>
            <person name="Kang H."/>
            <person name="Kim H."/>
            <person name="Joh K."/>
        </authorList>
    </citation>
    <scope>NUCLEOTIDE SEQUENCE [LARGE SCALE GENOMIC DNA]</scope>
    <source>
        <strain evidence="13 14">HMF7647</strain>
    </source>
</reference>
<keyword evidence="7 9" id="KW-0378">Hydrolase</keyword>
<dbReference type="EMBL" id="WVHT01000002">
    <property type="protein sequence ID" value="MXV50211.1"/>
    <property type="molecule type" value="Genomic_DNA"/>
</dbReference>
<evidence type="ECO:0000256" key="8">
    <source>
        <dbReference type="ARBA" id="ARBA00023204"/>
    </source>
</evidence>
<dbReference type="GO" id="GO:0097510">
    <property type="term" value="P:base-excision repair, AP site formation via deaminated base removal"/>
    <property type="evidence" value="ECO:0007669"/>
    <property type="project" value="TreeGrafter"/>
</dbReference>
<dbReference type="AlphaFoldDB" id="A0A7K1Y719"/>
<dbReference type="SUPFAM" id="SSF52141">
    <property type="entry name" value="Uracil-DNA glycosylase-like"/>
    <property type="match status" value="1"/>
</dbReference>
<dbReference type="RefSeq" id="WP_160843392.1">
    <property type="nucleotide sequence ID" value="NZ_WVHT01000002.1"/>
</dbReference>
<dbReference type="CDD" id="cd10027">
    <property type="entry name" value="UDG-F1-like"/>
    <property type="match status" value="1"/>
</dbReference>
<feature type="active site" description="Proton acceptor" evidence="9 10">
    <location>
        <position position="66"/>
    </location>
</feature>
<evidence type="ECO:0000256" key="5">
    <source>
        <dbReference type="ARBA" id="ARBA00018429"/>
    </source>
</evidence>
<keyword evidence="8 9" id="KW-0234">DNA repair</keyword>
<proteinExistence type="inferred from homology"/>
<feature type="domain" description="Uracil-DNA glycosylase-like" evidence="12">
    <location>
        <begin position="51"/>
        <end position="212"/>
    </location>
</feature>
<name>A0A7K1Y719_9SPHI</name>
<comment type="caution">
    <text evidence="13">The sequence shown here is derived from an EMBL/GenBank/DDBJ whole genome shotgun (WGS) entry which is preliminary data.</text>
</comment>
<keyword evidence="13" id="KW-0326">Glycosidase</keyword>
<comment type="function">
    <text evidence="2 9 11">Excises uracil residues from the DNA which can arise as a result of misincorporation of dUMP residues by DNA polymerase or due to deamination of cytosine.</text>
</comment>
<dbReference type="EC" id="3.2.2.27" evidence="4 9"/>
<evidence type="ECO:0000313" key="13">
    <source>
        <dbReference type="EMBL" id="MXV50211.1"/>
    </source>
</evidence>
<comment type="similarity">
    <text evidence="3 9 11">Belongs to the uracil-DNA glycosylase (UDG) superfamily. UNG family.</text>
</comment>
<dbReference type="PANTHER" id="PTHR11264">
    <property type="entry name" value="URACIL-DNA GLYCOSYLASE"/>
    <property type="match status" value="1"/>
</dbReference>